<sequence>MTATLHSARLPLKDGDQLAAIDLGSNSFHMVVARYQMGQLQLLDRIRETVRMAEGLDRKGNLSDDARRRALDCLGRFGQRLRDIPPSQVRAVATNTVRRLAEPAAFLARAEKALGHPVEVIAGREEARLVYLGVAHAQPPKDGQLRLVMDIGGGSTECIIGNGYEPLERESVQLGCVASTKRFFANGKLSRKKYREALDDVAAEFQQFAGVYRDLGWEEAIGSSGTIKAIGKICQNMNLTKGAITADALPAFRDRLLLADSIDEIDLPGLSDDRRPVIAGGLLIVEAAFRTLGLQRMIVSKAALREGVLYDMLERGSHQDPRDGAVDALMTRFTVDHAQVERVQATVLRLFDQVAGSWGLDADDRVLLERAVRLHEIGLGIAHSGYHTHGAYVLENADIEGFSRQQQQFLASLVATHRRKVAKNAFDALPDRLVPAARRCSALLRLAVLFQRGHTDTVIPRLDLRASGNVLHLQLDAGWYADRPLLRSDLTDEIKDIEALGMRLEITAV</sequence>
<evidence type="ECO:0000259" key="12">
    <source>
        <dbReference type="Pfam" id="PF21447"/>
    </source>
</evidence>
<evidence type="ECO:0000256" key="1">
    <source>
        <dbReference type="ARBA" id="ARBA00001946"/>
    </source>
</evidence>
<evidence type="ECO:0000313" key="13">
    <source>
        <dbReference type="EMBL" id="MEF2156519.1"/>
    </source>
</evidence>
<evidence type="ECO:0000259" key="11">
    <source>
        <dbReference type="Pfam" id="PF02541"/>
    </source>
</evidence>
<gene>
    <name evidence="13" type="primary">ppx</name>
    <name evidence="13" type="ORF">V3390_09875</name>
</gene>
<evidence type="ECO:0000256" key="2">
    <source>
        <dbReference type="ARBA" id="ARBA00004202"/>
    </source>
</evidence>
<dbReference type="Gene3D" id="3.30.420.40">
    <property type="match status" value="1"/>
</dbReference>
<dbReference type="InterPro" id="IPR043129">
    <property type="entry name" value="ATPase_NBD"/>
</dbReference>
<dbReference type="PANTHER" id="PTHR30005">
    <property type="entry name" value="EXOPOLYPHOSPHATASE"/>
    <property type="match status" value="1"/>
</dbReference>
<dbReference type="InterPro" id="IPR022371">
    <property type="entry name" value="Exopolyphosphatase"/>
</dbReference>
<dbReference type="InterPro" id="IPR030673">
    <property type="entry name" value="PyroPPase_GppA_Ppx"/>
</dbReference>
<evidence type="ECO:0000256" key="9">
    <source>
        <dbReference type="ARBA" id="ARBA00023136"/>
    </source>
</evidence>
<dbReference type="CDD" id="cd24053">
    <property type="entry name" value="ASKHA_NBD_EcPPX-GppA-like"/>
    <property type="match status" value="1"/>
</dbReference>
<dbReference type="NCBIfam" id="TIGR03706">
    <property type="entry name" value="exo_poly_only"/>
    <property type="match status" value="1"/>
</dbReference>
<comment type="subcellular location">
    <subcellularLocation>
        <location evidence="2">Cell membrane</location>
        <topology evidence="2">Peripheral membrane protein</topology>
    </subcellularLocation>
</comment>
<comment type="similarity">
    <text evidence="3">Belongs to the GppA/Ppx family.</text>
</comment>
<evidence type="ECO:0000256" key="7">
    <source>
        <dbReference type="ARBA" id="ARBA00022475"/>
    </source>
</evidence>
<comment type="subunit">
    <text evidence="4">Homodimer.</text>
</comment>
<evidence type="ECO:0000256" key="10">
    <source>
        <dbReference type="ARBA" id="ARBA00047607"/>
    </source>
</evidence>
<dbReference type="PIRSF" id="PIRSF001267">
    <property type="entry name" value="Pyrophosphatase_GppA_Ppx"/>
    <property type="match status" value="1"/>
</dbReference>
<dbReference type="Pfam" id="PF02541">
    <property type="entry name" value="Ppx-GppA"/>
    <property type="match status" value="1"/>
</dbReference>
<evidence type="ECO:0000256" key="3">
    <source>
        <dbReference type="ARBA" id="ARBA00007125"/>
    </source>
</evidence>
<feature type="domain" description="Ppx/GppA phosphatase N-terminal" evidence="11">
    <location>
        <begin position="31"/>
        <end position="315"/>
    </location>
</feature>
<organism evidence="13 14">
    <name type="scientific">Aquilutibacter rugosus</name>
    <dbReference type="NCBI Taxonomy" id="3115820"/>
    <lineage>
        <taxon>Bacteria</taxon>
        <taxon>Pseudomonadati</taxon>
        <taxon>Pseudomonadota</taxon>
        <taxon>Gammaproteobacteria</taxon>
        <taxon>Lysobacterales</taxon>
        <taxon>Lysobacteraceae</taxon>
        <taxon>Aquilutibacter</taxon>
    </lineage>
</organism>
<dbReference type="InterPro" id="IPR048950">
    <property type="entry name" value="Ppx_GppA_C"/>
</dbReference>
<comment type="cofactor">
    <cofactor evidence="1">
        <name>Mg(2+)</name>
        <dbReference type="ChEBI" id="CHEBI:18420"/>
    </cofactor>
</comment>
<name>A0ABU7V167_9GAMM</name>
<keyword evidence="8 13" id="KW-0378">Hydrolase</keyword>
<protein>
    <recommendedName>
        <fullName evidence="6">Exopolyphosphatase</fullName>
        <ecNumber evidence="5">3.6.1.11</ecNumber>
    </recommendedName>
</protein>
<dbReference type="SUPFAM" id="SSF109604">
    <property type="entry name" value="HD-domain/PDEase-like"/>
    <property type="match status" value="1"/>
</dbReference>
<evidence type="ECO:0000256" key="8">
    <source>
        <dbReference type="ARBA" id="ARBA00022801"/>
    </source>
</evidence>
<dbReference type="EMBL" id="JAZHBO010000002">
    <property type="protein sequence ID" value="MEF2156519.1"/>
    <property type="molecule type" value="Genomic_DNA"/>
</dbReference>
<feature type="domain" description="Ppx/GppA phosphatase C-terminal" evidence="12">
    <location>
        <begin position="322"/>
        <end position="493"/>
    </location>
</feature>
<dbReference type="Gene3D" id="3.30.420.150">
    <property type="entry name" value="Exopolyphosphatase. Domain 2"/>
    <property type="match status" value="1"/>
</dbReference>
<reference evidence="13 14" key="1">
    <citation type="submission" date="2024-01" db="EMBL/GenBank/DDBJ databases">
        <title>Novel species of the genus Luteimonas isolated from rivers.</title>
        <authorList>
            <person name="Lu H."/>
        </authorList>
    </citation>
    <scope>NUCLEOTIDE SEQUENCE [LARGE SCALE GENOMIC DNA]</scope>
    <source>
        <strain evidence="13 14">FXH3W</strain>
    </source>
</reference>
<dbReference type="Proteomes" id="UP001356170">
    <property type="component" value="Unassembled WGS sequence"/>
</dbReference>
<evidence type="ECO:0000313" key="14">
    <source>
        <dbReference type="Proteomes" id="UP001356170"/>
    </source>
</evidence>
<proteinExistence type="inferred from homology"/>
<accession>A0ABU7V167</accession>
<dbReference type="Pfam" id="PF21447">
    <property type="entry name" value="Ppx-GppA_III"/>
    <property type="match status" value="1"/>
</dbReference>
<keyword evidence="14" id="KW-1185">Reference proteome</keyword>
<dbReference type="InterPro" id="IPR050273">
    <property type="entry name" value="GppA/Ppx_hydrolase"/>
</dbReference>
<keyword evidence="9" id="KW-0472">Membrane</keyword>
<dbReference type="SUPFAM" id="SSF53067">
    <property type="entry name" value="Actin-like ATPase domain"/>
    <property type="match status" value="2"/>
</dbReference>
<dbReference type="InterPro" id="IPR003695">
    <property type="entry name" value="Ppx_GppA_N"/>
</dbReference>
<dbReference type="PANTHER" id="PTHR30005:SF14">
    <property type="entry name" value="EXOPOLYPHOSPHATASE"/>
    <property type="match status" value="1"/>
</dbReference>
<comment type="caution">
    <text evidence="13">The sequence shown here is derived from an EMBL/GenBank/DDBJ whole genome shotgun (WGS) entry which is preliminary data.</text>
</comment>
<dbReference type="RefSeq" id="WP_331704288.1">
    <property type="nucleotide sequence ID" value="NZ_JAZHBO010000002.1"/>
</dbReference>
<evidence type="ECO:0000256" key="4">
    <source>
        <dbReference type="ARBA" id="ARBA00011738"/>
    </source>
</evidence>
<evidence type="ECO:0000256" key="6">
    <source>
        <dbReference type="ARBA" id="ARBA00020416"/>
    </source>
</evidence>
<evidence type="ECO:0000256" key="5">
    <source>
        <dbReference type="ARBA" id="ARBA00012451"/>
    </source>
</evidence>
<dbReference type="GO" id="GO:0004309">
    <property type="term" value="F:exopolyphosphatase activity"/>
    <property type="evidence" value="ECO:0007669"/>
    <property type="project" value="UniProtKB-EC"/>
</dbReference>
<dbReference type="EC" id="3.6.1.11" evidence="5"/>
<comment type="catalytic activity">
    <reaction evidence="10">
        <text>[phosphate](n) + H2O = [phosphate](n-1) + phosphate + H(+)</text>
        <dbReference type="Rhea" id="RHEA:21528"/>
        <dbReference type="Rhea" id="RHEA-COMP:9859"/>
        <dbReference type="Rhea" id="RHEA-COMP:14279"/>
        <dbReference type="ChEBI" id="CHEBI:15377"/>
        <dbReference type="ChEBI" id="CHEBI:15378"/>
        <dbReference type="ChEBI" id="CHEBI:16838"/>
        <dbReference type="ChEBI" id="CHEBI:43474"/>
        <dbReference type="EC" id="3.6.1.11"/>
    </reaction>
</comment>
<dbReference type="Gene3D" id="1.10.3210.10">
    <property type="entry name" value="Hypothetical protein af1432"/>
    <property type="match status" value="1"/>
</dbReference>
<keyword evidence="7" id="KW-1003">Cell membrane</keyword>